<feature type="transmembrane region" description="Helical" evidence="1">
    <location>
        <begin position="112"/>
        <end position="135"/>
    </location>
</feature>
<feature type="transmembrane region" description="Helical" evidence="1">
    <location>
        <begin position="178"/>
        <end position="194"/>
    </location>
</feature>
<organism evidence="2 3">
    <name type="scientific">Candidatus Gottesmanbacteria bacterium CG_4_10_14_0_8_um_filter_37_24</name>
    <dbReference type="NCBI Taxonomy" id="1974574"/>
    <lineage>
        <taxon>Bacteria</taxon>
        <taxon>Candidatus Gottesmaniibacteriota</taxon>
    </lineage>
</organism>
<dbReference type="AlphaFoldDB" id="A0A2M7RRH0"/>
<dbReference type="PANTHER" id="PTHR36832:SF1">
    <property type="entry name" value="SLR1174 PROTEIN"/>
    <property type="match status" value="1"/>
</dbReference>
<comment type="caution">
    <text evidence="2">The sequence shown here is derived from an EMBL/GenBank/DDBJ whole genome shotgun (WGS) entry which is preliminary data.</text>
</comment>
<evidence type="ECO:0000313" key="3">
    <source>
        <dbReference type="Proteomes" id="UP000231069"/>
    </source>
</evidence>
<feature type="transmembrane region" description="Helical" evidence="1">
    <location>
        <begin position="20"/>
        <end position="44"/>
    </location>
</feature>
<proteinExistence type="predicted"/>
<dbReference type="Pfam" id="PF06182">
    <property type="entry name" value="ABC2_membrane_6"/>
    <property type="match status" value="1"/>
</dbReference>
<evidence type="ECO:0008006" key="4">
    <source>
        <dbReference type="Google" id="ProtNLM"/>
    </source>
</evidence>
<sequence length="264" mass="31352">MRKYYYIFKNSLLEYFAYRLNFILWRIRIIVSVLISFFLWQSIYRTNYQVFGYKESQLLTYIILIIFINGISQSTQTFKIAYEINYGKLANILIQPINYFGLNLARDLSDKVLNTLFSLFEIVIIITLLNVPFILQTDFSLIILFIISIILSAILYFEINILLSFIGFWSKEIWAPRFVFYIVVSFLAGIYFPLDILPKVLYTALRILPFPYLVYFPLKIYLGGLNHDFIFFGFFITIIWIILLSVMLKIVWRKGLETYTSEGR</sequence>
<name>A0A2M7RRH0_9BACT</name>
<keyword evidence="1" id="KW-0812">Transmembrane</keyword>
<accession>A0A2M7RRH0</accession>
<reference evidence="3" key="1">
    <citation type="submission" date="2017-09" db="EMBL/GenBank/DDBJ databases">
        <title>Depth-based differentiation of microbial function through sediment-hosted aquifers and enrichment of novel symbionts in the deep terrestrial subsurface.</title>
        <authorList>
            <person name="Probst A.J."/>
            <person name="Ladd B."/>
            <person name="Jarett J.K."/>
            <person name="Geller-Mcgrath D.E."/>
            <person name="Sieber C.M.K."/>
            <person name="Emerson J.B."/>
            <person name="Anantharaman K."/>
            <person name="Thomas B.C."/>
            <person name="Malmstrom R."/>
            <person name="Stieglmeier M."/>
            <person name="Klingl A."/>
            <person name="Woyke T."/>
            <person name="Ryan C.M."/>
            <person name="Banfield J.F."/>
        </authorList>
    </citation>
    <scope>NUCLEOTIDE SEQUENCE [LARGE SCALE GENOMIC DNA]</scope>
</reference>
<feature type="transmembrane region" description="Helical" evidence="1">
    <location>
        <begin position="141"/>
        <end position="166"/>
    </location>
</feature>
<feature type="transmembrane region" description="Helical" evidence="1">
    <location>
        <begin position="200"/>
        <end position="218"/>
    </location>
</feature>
<dbReference type="Proteomes" id="UP000231069">
    <property type="component" value="Unassembled WGS sequence"/>
</dbReference>
<keyword evidence="1" id="KW-0472">Membrane</keyword>
<feature type="transmembrane region" description="Helical" evidence="1">
    <location>
        <begin position="230"/>
        <end position="252"/>
    </location>
</feature>
<dbReference type="EMBL" id="PFMK01000042">
    <property type="protein sequence ID" value="PIZ02893.1"/>
    <property type="molecule type" value="Genomic_DNA"/>
</dbReference>
<protein>
    <recommendedName>
        <fullName evidence="4">ABC transporter permease</fullName>
    </recommendedName>
</protein>
<gene>
    <name evidence="2" type="ORF">COY59_02425</name>
</gene>
<keyword evidence="1" id="KW-1133">Transmembrane helix</keyword>
<evidence type="ECO:0000313" key="2">
    <source>
        <dbReference type="EMBL" id="PIZ02893.1"/>
    </source>
</evidence>
<dbReference type="PANTHER" id="PTHR36832">
    <property type="entry name" value="SLR1174 PROTEIN-RELATED"/>
    <property type="match status" value="1"/>
</dbReference>
<dbReference type="InterPro" id="IPR010390">
    <property type="entry name" value="ABC-2_transporter-like"/>
</dbReference>
<evidence type="ECO:0000256" key="1">
    <source>
        <dbReference type="SAM" id="Phobius"/>
    </source>
</evidence>